<name>A0A4R9K7M7_9LEPT</name>
<dbReference type="Proteomes" id="UP000297693">
    <property type="component" value="Unassembled WGS sequence"/>
</dbReference>
<organism evidence="1 2">
    <name type="scientific">Leptospira ognonensis</name>
    <dbReference type="NCBI Taxonomy" id="2484945"/>
    <lineage>
        <taxon>Bacteria</taxon>
        <taxon>Pseudomonadati</taxon>
        <taxon>Spirochaetota</taxon>
        <taxon>Spirochaetia</taxon>
        <taxon>Leptospirales</taxon>
        <taxon>Leptospiraceae</taxon>
        <taxon>Leptospira</taxon>
    </lineage>
</organism>
<keyword evidence="2" id="KW-1185">Reference proteome</keyword>
<sequence length="112" mass="12960">MGIFGLYFLVFFSLLSQSNPWNRLPTTRILSRKDVSHIVLEARTDHVRVTLLVSERFPYNYKANSFPFFFRMEDEKKAKELATQLDTYLDSGKSFTITLSGSEVTSLIWGEP</sequence>
<evidence type="ECO:0000313" key="1">
    <source>
        <dbReference type="EMBL" id="TGL61324.1"/>
    </source>
</evidence>
<protein>
    <submittedName>
        <fullName evidence="1">Uncharacterized protein</fullName>
    </submittedName>
</protein>
<comment type="caution">
    <text evidence="1">The sequence shown here is derived from an EMBL/GenBank/DDBJ whole genome shotgun (WGS) entry which is preliminary data.</text>
</comment>
<reference evidence="1" key="1">
    <citation type="journal article" date="2019" name="PLoS Negl. Trop. Dis.">
        <title>Revisiting the worldwide diversity of Leptospira species in the environment.</title>
        <authorList>
            <person name="Vincent A.T."/>
            <person name="Schiettekatte O."/>
            <person name="Bourhy P."/>
            <person name="Veyrier F.J."/>
            <person name="Picardeau M."/>
        </authorList>
    </citation>
    <scope>NUCLEOTIDE SEQUENCE [LARGE SCALE GENOMIC DNA]</scope>
    <source>
        <strain evidence="1">201702476</strain>
    </source>
</reference>
<accession>A0A4R9K7M7</accession>
<evidence type="ECO:0000313" key="2">
    <source>
        <dbReference type="Proteomes" id="UP000297693"/>
    </source>
</evidence>
<dbReference type="EMBL" id="RQGD01000020">
    <property type="protein sequence ID" value="TGL61324.1"/>
    <property type="molecule type" value="Genomic_DNA"/>
</dbReference>
<gene>
    <name evidence="1" type="ORF">EHQ58_05620</name>
</gene>
<dbReference type="OrthoDB" id="342720at2"/>
<proteinExistence type="predicted"/>
<dbReference type="AlphaFoldDB" id="A0A4R9K7M7"/>